<dbReference type="GeneID" id="61303250"/>
<proteinExistence type="inferred from homology"/>
<evidence type="ECO:0000256" key="3">
    <source>
        <dbReference type="ARBA" id="ARBA00022801"/>
    </source>
</evidence>
<dbReference type="InterPro" id="IPR036196">
    <property type="entry name" value="Ptyr_pPase_sf"/>
</dbReference>
<dbReference type="RefSeq" id="WP_074986769.1">
    <property type="nucleotide sequence ID" value="NZ_CADFGN010000003.1"/>
</dbReference>
<dbReference type="InterPro" id="IPR017867">
    <property type="entry name" value="Tyr_phospatase_low_mol_wt"/>
</dbReference>
<comment type="similarity">
    <text evidence="1">Belongs to the low molecular weight phosphotyrosine protein phosphatase family.</text>
</comment>
<feature type="active site" description="Proton donor" evidence="6">
    <location>
        <position position="112"/>
    </location>
</feature>
<dbReference type="CDD" id="cd16343">
    <property type="entry name" value="LMWPTP"/>
    <property type="match status" value="1"/>
</dbReference>
<evidence type="ECO:0000256" key="5">
    <source>
        <dbReference type="ARBA" id="ARBA00051722"/>
    </source>
</evidence>
<reference evidence="8 9" key="1">
    <citation type="submission" date="2016-10" db="EMBL/GenBank/DDBJ databases">
        <authorList>
            <person name="Varghese N."/>
            <person name="Submissions S."/>
        </authorList>
    </citation>
    <scope>NUCLEOTIDE SEQUENCE [LARGE SCALE GENOMIC DNA]</scope>
    <source>
        <strain evidence="8 9">LMG 22274</strain>
    </source>
</reference>
<keyword evidence="3" id="KW-0378">Hydrolase</keyword>
<dbReference type="PANTHER" id="PTHR11717">
    <property type="entry name" value="LOW MOLECULAR WEIGHT PROTEIN TYROSINE PHOSPHATASE"/>
    <property type="match status" value="1"/>
</dbReference>
<dbReference type="PRINTS" id="PR00719">
    <property type="entry name" value="LMWPTPASE"/>
</dbReference>
<organism evidence="8 9">
    <name type="scientific">Paraburkholderia tropica</name>
    <dbReference type="NCBI Taxonomy" id="92647"/>
    <lineage>
        <taxon>Bacteria</taxon>
        <taxon>Pseudomonadati</taxon>
        <taxon>Pseudomonadota</taxon>
        <taxon>Betaproteobacteria</taxon>
        <taxon>Burkholderiales</taxon>
        <taxon>Burkholderiaceae</taxon>
        <taxon>Paraburkholderia</taxon>
    </lineage>
</organism>
<dbReference type="EC" id="3.1.3.48" evidence="2"/>
<gene>
    <name evidence="8" type="ORF">SAMN05216550_120122</name>
</gene>
<dbReference type="InterPro" id="IPR023485">
    <property type="entry name" value="Ptyr_pPase"/>
</dbReference>
<evidence type="ECO:0000313" key="9">
    <source>
        <dbReference type="Proteomes" id="UP000183529"/>
    </source>
</evidence>
<dbReference type="InterPro" id="IPR050438">
    <property type="entry name" value="LMW_PTPase"/>
</dbReference>
<dbReference type="Proteomes" id="UP000183529">
    <property type="component" value="Unassembled WGS sequence"/>
</dbReference>
<evidence type="ECO:0000313" key="8">
    <source>
        <dbReference type="EMBL" id="SEK11567.1"/>
    </source>
</evidence>
<evidence type="ECO:0000256" key="4">
    <source>
        <dbReference type="ARBA" id="ARBA00022912"/>
    </source>
</evidence>
<evidence type="ECO:0000256" key="1">
    <source>
        <dbReference type="ARBA" id="ARBA00011063"/>
    </source>
</evidence>
<dbReference type="Gene3D" id="3.40.50.2300">
    <property type="match status" value="1"/>
</dbReference>
<sequence length="142" mass="15494">MIGQILVVCEGNICRSPMGEAMFRKHGYRAASAGLSALVGHGAAEHACDVMSARGIDISAHRSQQITEKLCSESDLILVMDLAQRRRLESRYPTARGKVFRLGEHVNVDIVDPYRLPRPAFAECESVIASSVDSWLAKLAAL</sequence>
<accession>A0AAQ1JXB9</accession>
<name>A0AAQ1JXB9_9BURK</name>
<comment type="caution">
    <text evidence="8">The sequence shown here is derived from an EMBL/GenBank/DDBJ whole genome shotgun (WGS) entry which is preliminary data.</text>
</comment>
<dbReference type="GO" id="GO:0004725">
    <property type="term" value="F:protein tyrosine phosphatase activity"/>
    <property type="evidence" value="ECO:0007669"/>
    <property type="project" value="UniProtKB-EC"/>
</dbReference>
<dbReference type="AlphaFoldDB" id="A0AAQ1JXB9"/>
<dbReference type="SMART" id="SM00226">
    <property type="entry name" value="LMWPc"/>
    <property type="match status" value="1"/>
</dbReference>
<evidence type="ECO:0000259" key="7">
    <source>
        <dbReference type="SMART" id="SM00226"/>
    </source>
</evidence>
<dbReference type="PANTHER" id="PTHR11717:SF31">
    <property type="entry name" value="LOW MOLECULAR WEIGHT PROTEIN-TYROSINE-PHOSPHATASE ETP-RELATED"/>
    <property type="match status" value="1"/>
</dbReference>
<evidence type="ECO:0000256" key="6">
    <source>
        <dbReference type="PIRSR" id="PIRSR617867-1"/>
    </source>
</evidence>
<dbReference type="Pfam" id="PF01451">
    <property type="entry name" value="LMWPc"/>
    <property type="match status" value="1"/>
</dbReference>
<feature type="domain" description="Phosphotyrosine protein phosphatase I" evidence="7">
    <location>
        <begin position="3"/>
        <end position="138"/>
    </location>
</feature>
<dbReference type="SUPFAM" id="SSF52788">
    <property type="entry name" value="Phosphotyrosine protein phosphatases I"/>
    <property type="match status" value="1"/>
</dbReference>
<feature type="active site" description="Nucleophile" evidence="6">
    <location>
        <position position="9"/>
    </location>
</feature>
<comment type="catalytic activity">
    <reaction evidence="5">
        <text>O-phospho-L-tyrosyl-[protein] + H2O = L-tyrosyl-[protein] + phosphate</text>
        <dbReference type="Rhea" id="RHEA:10684"/>
        <dbReference type="Rhea" id="RHEA-COMP:10136"/>
        <dbReference type="Rhea" id="RHEA-COMP:20101"/>
        <dbReference type="ChEBI" id="CHEBI:15377"/>
        <dbReference type="ChEBI" id="CHEBI:43474"/>
        <dbReference type="ChEBI" id="CHEBI:46858"/>
        <dbReference type="ChEBI" id="CHEBI:61978"/>
        <dbReference type="EC" id="3.1.3.48"/>
    </reaction>
</comment>
<evidence type="ECO:0000256" key="2">
    <source>
        <dbReference type="ARBA" id="ARBA00013064"/>
    </source>
</evidence>
<feature type="active site" evidence="6">
    <location>
        <position position="15"/>
    </location>
</feature>
<dbReference type="EMBL" id="FNZM01000020">
    <property type="protein sequence ID" value="SEK11567.1"/>
    <property type="molecule type" value="Genomic_DNA"/>
</dbReference>
<protein>
    <recommendedName>
        <fullName evidence="2">protein-tyrosine-phosphatase</fullName>
        <ecNumber evidence="2">3.1.3.48</ecNumber>
    </recommendedName>
</protein>
<keyword evidence="4" id="KW-0904">Protein phosphatase</keyword>